<evidence type="ECO:0000313" key="8">
    <source>
        <dbReference type="RefSeq" id="XP_012575545.1"/>
    </source>
</evidence>
<organism evidence="9">
    <name type="scientific">Cicer arietinum</name>
    <name type="common">Chickpea</name>
    <name type="synonym">Garbanzo</name>
    <dbReference type="NCBI Taxonomy" id="3827"/>
    <lineage>
        <taxon>Eukaryota</taxon>
        <taxon>Viridiplantae</taxon>
        <taxon>Streptophyta</taxon>
        <taxon>Embryophyta</taxon>
        <taxon>Tracheophyta</taxon>
        <taxon>Spermatophyta</taxon>
        <taxon>Magnoliopsida</taxon>
        <taxon>eudicotyledons</taxon>
        <taxon>Gunneridae</taxon>
        <taxon>Pentapetalae</taxon>
        <taxon>rosids</taxon>
        <taxon>fabids</taxon>
        <taxon>Fabales</taxon>
        <taxon>Fabaceae</taxon>
        <taxon>Papilionoideae</taxon>
        <taxon>50 kb inversion clade</taxon>
        <taxon>NPAAA clade</taxon>
        <taxon>Hologalegina</taxon>
        <taxon>IRL clade</taxon>
        <taxon>Cicereae</taxon>
        <taxon>Cicer</taxon>
    </lineage>
</organism>
<dbReference type="PANTHER" id="PTHR24015">
    <property type="entry name" value="OS07G0578800 PROTEIN-RELATED"/>
    <property type="match status" value="1"/>
</dbReference>
<feature type="repeat" description="PPR" evidence="3">
    <location>
        <begin position="115"/>
        <end position="145"/>
    </location>
</feature>
<dbReference type="PROSITE" id="PS51375">
    <property type="entry name" value="PPR"/>
    <property type="match status" value="3"/>
</dbReference>
<dbReference type="RefSeq" id="XP_027186486.1">
    <property type="nucleotide sequence ID" value="XM_027330685.1"/>
</dbReference>
<dbReference type="Proteomes" id="UP000087171">
    <property type="component" value="Unplaced"/>
</dbReference>
<dbReference type="InterPro" id="IPR002885">
    <property type="entry name" value="PPR_rpt"/>
</dbReference>
<dbReference type="Pfam" id="PF01535">
    <property type="entry name" value="PPR"/>
    <property type="match status" value="7"/>
</dbReference>
<dbReference type="InterPro" id="IPR011990">
    <property type="entry name" value="TPR-like_helical_dom_sf"/>
</dbReference>
<dbReference type="eggNOG" id="KOG4197">
    <property type="taxonomic scope" value="Eukaryota"/>
</dbReference>
<dbReference type="RefSeq" id="XP_073225349.1">
    <property type="nucleotide sequence ID" value="XM_073369248.1"/>
</dbReference>
<dbReference type="GO" id="GO:0008270">
    <property type="term" value="F:zinc ion binding"/>
    <property type="evidence" value="ECO:0007669"/>
    <property type="project" value="InterPro"/>
</dbReference>
<dbReference type="AlphaFoldDB" id="A0A1S3EI70"/>
<dbReference type="InterPro" id="IPR046960">
    <property type="entry name" value="PPR_At4g14850-like_plant"/>
</dbReference>
<name>A0A1S3EI70_CICAR</name>
<evidence type="ECO:0000313" key="12">
    <source>
        <dbReference type="RefSeq" id="XP_027186485.1"/>
    </source>
</evidence>
<dbReference type="GO" id="GO:0003723">
    <property type="term" value="F:RNA binding"/>
    <property type="evidence" value="ECO:0007669"/>
    <property type="project" value="InterPro"/>
</dbReference>
<dbReference type="KEGG" id="cam:101505319"/>
<evidence type="ECO:0000313" key="9">
    <source>
        <dbReference type="RefSeq" id="XP_012575547.1"/>
    </source>
</evidence>
<evidence type="ECO:0000313" key="11">
    <source>
        <dbReference type="RefSeq" id="XP_012575549.1"/>
    </source>
</evidence>
<evidence type="ECO:0000259" key="4">
    <source>
        <dbReference type="Pfam" id="PF14432"/>
    </source>
</evidence>
<dbReference type="InterPro" id="IPR046848">
    <property type="entry name" value="E_motif"/>
</dbReference>
<feature type="repeat" description="PPR" evidence="3">
    <location>
        <begin position="320"/>
        <end position="355"/>
    </location>
</feature>
<reference evidence="6 7" key="1">
    <citation type="submission" date="2023-09" db="UniProtKB">
        <authorList>
            <consortium name="RefSeq"/>
        </authorList>
    </citation>
    <scope>IDENTIFICATION</scope>
    <source>
        <tissue evidence="6 7">Etiolated seedlings</tissue>
    </source>
</reference>
<evidence type="ECO:0000313" key="7">
    <source>
        <dbReference type="RefSeq" id="XP_012575544.1"/>
    </source>
</evidence>
<evidence type="ECO:0000313" key="10">
    <source>
        <dbReference type="RefSeq" id="XP_012575548.1"/>
    </source>
</evidence>
<dbReference type="Gene3D" id="1.25.40.10">
    <property type="entry name" value="Tetratricopeptide repeat domain"/>
    <property type="match status" value="3"/>
</dbReference>
<dbReference type="RefSeq" id="XP_012575544.1">
    <property type="nucleotide sequence ID" value="XM_012720090.2"/>
</dbReference>
<dbReference type="NCBIfam" id="TIGR00756">
    <property type="entry name" value="PPR"/>
    <property type="match status" value="3"/>
</dbReference>
<dbReference type="RefSeq" id="XP_012575547.1">
    <property type="nucleotide sequence ID" value="XM_012720093.2"/>
</dbReference>
<dbReference type="RefSeq" id="XP_012575548.1">
    <property type="nucleotide sequence ID" value="XM_012720094.2"/>
</dbReference>
<dbReference type="RefSeq" id="XP_073225348.1">
    <property type="nucleotide sequence ID" value="XM_073369247.1"/>
</dbReference>
<dbReference type="RefSeq" id="XP_004514846.1">
    <property type="nucleotide sequence ID" value="XM_004514789.3"/>
</dbReference>
<dbReference type="RefSeq" id="XP_027186485.1">
    <property type="nucleotide sequence ID" value="XM_027330684.1"/>
</dbReference>
<dbReference type="PaxDb" id="3827-XP_004514842.1"/>
<feature type="repeat" description="PPR" evidence="3">
    <location>
        <begin position="219"/>
        <end position="253"/>
    </location>
</feature>
<comment type="similarity">
    <text evidence="1">Belongs to the PPR family. PCMP-H subfamily.</text>
</comment>
<sequence>MFRFISTTLKTCMLLQHPPKLLTFEFIYPLCSLLSQTSLQFHAVSTHSYDPFISTLLYALKSSSSVSICKIIHAHVIKSLDYRDGFIGDQLVSCYLKLGATQDAHLLFDEMPNKDFVSWNSLVSGFSKSGQLGCCLSVFCAMKSDSELDMRLNELTFISVISACVLAKAKDEGYYVHCCVVKLGMVIEVKVVNALVNMYGKFGFVETAFNLFWEMPEKSMVSWNSIVAVCAQNGMVNEAFKCFDLMRVNGFFPDEATMVSLLQACENFLLGRLVEAVHCLIFTCGLDENVTIVTTLLNLYSKLGRLSDSRKVFAEVRKPDKVARTAMLAGYAMHGHGKEAIEFFERIVREEGMVPDHVTFTHLLSACSHSGLVEEGKYYFQIMSDVYKVQPRLDHYSCMVDLLGRCGLLNDAHELIKNMPFEPNSGVWGALLGACRVHRNIDLGKEAAKNLIALDSSDPRNYIMLSNMYSAAGLWSDASKVRTLMKTKVLTRNPGCSFIEHGNKIHRFVVDDYTHPDSHKIHKKLEEIMRKIREVGFVPETESILHNVGEEVKIDMITKHSEKIALAYGLLVSRADTPLVIIKNLRICRDCHNTVKLVSMVEKRTIIIRDTKRFHLFSDGLCSCGDYW</sequence>
<dbReference type="RefSeq" id="XP_073225352.1">
    <property type="nucleotide sequence ID" value="XM_073369251.1"/>
</dbReference>
<dbReference type="FunFam" id="1.25.40.10:FF:000475">
    <property type="entry name" value="Pentatricopeptide repeat-containing protein At5g40410, mitochondrial"/>
    <property type="match status" value="1"/>
</dbReference>
<dbReference type="FunFam" id="1.25.40.10:FF:000407">
    <property type="entry name" value="Putative pentatricopeptide repeat-containing protein"/>
    <property type="match status" value="1"/>
</dbReference>
<evidence type="ECO:0000313" key="6">
    <source>
        <dbReference type="RefSeq" id="XP_004514846.1"/>
    </source>
</evidence>
<proteinExistence type="inferred from homology"/>
<keyword evidence="5" id="KW-1185">Reference proteome</keyword>
<dbReference type="OrthoDB" id="185373at2759"/>
<evidence type="ECO:0000256" key="2">
    <source>
        <dbReference type="ARBA" id="ARBA00022737"/>
    </source>
</evidence>
<dbReference type="RefSeq" id="XP_012575549.1">
    <property type="nucleotide sequence ID" value="XM_012720095.2"/>
</dbReference>
<evidence type="ECO:0000313" key="5">
    <source>
        <dbReference type="Proteomes" id="UP000087171"/>
    </source>
</evidence>
<dbReference type="Pfam" id="PF14432">
    <property type="entry name" value="DYW_deaminase"/>
    <property type="match status" value="1"/>
</dbReference>
<dbReference type="Pfam" id="PF20431">
    <property type="entry name" value="E_motif"/>
    <property type="match status" value="1"/>
</dbReference>
<dbReference type="PANTHER" id="PTHR24015:SF1985">
    <property type="entry name" value="OS09G0555400 PROTEIN"/>
    <property type="match status" value="1"/>
</dbReference>
<keyword evidence="2" id="KW-0677">Repeat</keyword>
<dbReference type="RefSeq" id="XP_012575545.1">
    <property type="nucleotide sequence ID" value="XM_012720091.2"/>
</dbReference>
<dbReference type="Pfam" id="PF13041">
    <property type="entry name" value="PPR_2"/>
    <property type="match status" value="1"/>
</dbReference>
<evidence type="ECO:0000256" key="1">
    <source>
        <dbReference type="ARBA" id="ARBA00006643"/>
    </source>
</evidence>
<evidence type="ECO:0000313" key="13">
    <source>
        <dbReference type="RefSeq" id="XP_027186486.1"/>
    </source>
</evidence>
<protein>
    <submittedName>
        <fullName evidence="6 7">Pentatricopeptide repeat-containing protein At5g40410, mitochondrial</fullName>
    </submittedName>
</protein>
<feature type="domain" description="DYW" evidence="4">
    <location>
        <begin position="536"/>
        <end position="628"/>
    </location>
</feature>
<dbReference type="InterPro" id="IPR032867">
    <property type="entry name" value="DYW_dom"/>
</dbReference>
<accession>A0A1S3EI70</accession>
<gene>
    <name evidence="6 7 8 9 10 11 12 13" type="primary">LOC101505319</name>
</gene>
<dbReference type="GeneID" id="101505319"/>
<dbReference type="GO" id="GO:0009451">
    <property type="term" value="P:RNA modification"/>
    <property type="evidence" value="ECO:0007669"/>
    <property type="project" value="InterPro"/>
</dbReference>
<dbReference type="RefSeq" id="XP_073225350.1">
    <property type="nucleotide sequence ID" value="XM_073369249.1"/>
</dbReference>
<dbReference type="RefSeq" id="XP_073225351.1">
    <property type="nucleotide sequence ID" value="XM_073369250.1"/>
</dbReference>
<evidence type="ECO:0000256" key="3">
    <source>
        <dbReference type="PROSITE-ProRule" id="PRU00708"/>
    </source>
</evidence>